<evidence type="ECO:0000313" key="3">
    <source>
        <dbReference type="EMBL" id="NDV62753.1"/>
    </source>
</evidence>
<feature type="binding site" evidence="2">
    <location>
        <position position="37"/>
    </location>
    <ligand>
        <name>substrate</name>
    </ligand>
</feature>
<dbReference type="CDD" id="cd00475">
    <property type="entry name" value="Cis_IPPS"/>
    <property type="match status" value="1"/>
</dbReference>
<evidence type="ECO:0000256" key="1">
    <source>
        <dbReference type="ARBA" id="ARBA00022679"/>
    </source>
</evidence>
<keyword evidence="2" id="KW-0460">Magnesium</keyword>
<feature type="binding site" evidence="2">
    <location>
        <position position="73"/>
    </location>
    <ligand>
        <name>substrate</name>
    </ligand>
</feature>
<comment type="caution">
    <text evidence="3">The sequence shown here is derived from an EMBL/GenBank/DDBJ whole genome shotgun (WGS) entry which is preliminary data.</text>
</comment>
<dbReference type="PANTHER" id="PTHR10291:SF0">
    <property type="entry name" value="DEHYDRODOLICHYL DIPHOSPHATE SYNTHASE 2"/>
    <property type="match status" value="1"/>
</dbReference>
<comment type="function">
    <text evidence="2">Catalyzes the condensation of isopentenyl diphosphate (IPP) with allylic pyrophosphates generating different type of terpenoids.</text>
</comment>
<dbReference type="AlphaFoldDB" id="A0A6B2M1Z4"/>
<feature type="binding site" evidence="2">
    <location>
        <position position="75"/>
    </location>
    <ligand>
        <name>substrate</name>
    </ligand>
</feature>
<name>A0A6B2M1Z4_9BACT</name>
<dbReference type="SUPFAM" id="SSF64005">
    <property type="entry name" value="Undecaprenyl diphosphate synthase"/>
    <property type="match status" value="1"/>
</dbReference>
<dbReference type="Pfam" id="PF01255">
    <property type="entry name" value="Prenyltransf"/>
    <property type="match status" value="1"/>
</dbReference>
<comment type="subunit">
    <text evidence="2">Homodimer.</text>
</comment>
<organism evidence="3 4">
    <name type="scientific">Oceanipulchritudo coccoides</name>
    <dbReference type="NCBI Taxonomy" id="2706888"/>
    <lineage>
        <taxon>Bacteria</taxon>
        <taxon>Pseudomonadati</taxon>
        <taxon>Verrucomicrobiota</taxon>
        <taxon>Opitutia</taxon>
        <taxon>Puniceicoccales</taxon>
        <taxon>Oceanipulchritudinaceae</taxon>
        <taxon>Oceanipulchritudo</taxon>
    </lineage>
</organism>
<keyword evidence="4" id="KW-1185">Reference proteome</keyword>
<keyword evidence="2" id="KW-0479">Metal-binding</keyword>
<dbReference type="InterPro" id="IPR036424">
    <property type="entry name" value="UPP_synth-like_sf"/>
</dbReference>
<dbReference type="EMBL" id="JAAGNX010000002">
    <property type="protein sequence ID" value="NDV62753.1"/>
    <property type="molecule type" value="Genomic_DNA"/>
</dbReference>
<dbReference type="FunFam" id="3.40.1180.10:FF:000001">
    <property type="entry name" value="(2E,6E)-farnesyl-diphosphate-specific ditrans,polycis-undecaprenyl-diphosphate synthase"/>
    <property type="match status" value="1"/>
</dbReference>
<evidence type="ECO:0000256" key="2">
    <source>
        <dbReference type="HAMAP-Rule" id="MF_01139"/>
    </source>
</evidence>
<feature type="binding site" evidence="2">
    <location>
        <position position="192"/>
    </location>
    <ligand>
        <name>substrate</name>
    </ligand>
</feature>
<dbReference type="NCBIfam" id="TIGR00055">
    <property type="entry name" value="uppS"/>
    <property type="match status" value="1"/>
</dbReference>
<evidence type="ECO:0000313" key="4">
    <source>
        <dbReference type="Proteomes" id="UP000478417"/>
    </source>
</evidence>
<feature type="binding site" evidence="2">
    <location>
        <begin position="25"/>
        <end position="28"/>
    </location>
    <ligand>
        <name>substrate</name>
    </ligand>
</feature>
<dbReference type="GO" id="GO:0045547">
    <property type="term" value="F:ditrans,polycis-polyprenyl diphosphate synthase [(2E,6E)-farnesyl diphosphate specific] activity"/>
    <property type="evidence" value="ECO:0007669"/>
    <property type="project" value="TreeGrafter"/>
</dbReference>
<sequence length="253" mass="29281">MLKRKKQPTEPSKPMPLHVAVIMDGNGRWAKARGLPREEGHRQGVENVKKIVECAQSLDLRYLTLYAFSVENWNRPKHEVNALMRLLESFLKSQATDLVEKKIRFRVIGRLQDMPKRVGKLLEKTIEETKDFDQWTLSLALNYGSRTEMLDAVQSYAKAVQRGSEDPDALNWETLQSYLYTGNMPDPDLVIRTSGEHRISNFLLMQSAYAEYYFARENWPDFGPECFRRAIDAYCARERRFGLTGEQIQSPSS</sequence>
<feature type="active site" evidence="2">
    <location>
        <position position="24"/>
    </location>
</feature>
<dbReference type="GO" id="GO:0016094">
    <property type="term" value="P:polyprenol biosynthetic process"/>
    <property type="evidence" value="ECO:0007669"/>
    <property type="project" value="TreeGrafter"/>
</dbReference>
<dbReference type="PANTHER" id="PTHR10291">
    <property type="entry name" value="DEHYDRODOLICHYL DIPHOSPHATE SYNTHASE FAMILY MEMBER"/>
    <property type="match status" value="1"/>
</dbReference>
<dbReference type="InterPro" id="IPR001441">
    <property type="entry name" value="UPP_synth-like"/>
</dbReference>
<accession>A0A6B2M1Z4</accession>
<comment type="cofactor">
    <cofactor evidence="2">
        <name>Mg(2+)</name>
        <dbReference type="ChEBI" id="CHEBI:18420"/>
    </cofactor>
    <text evidence="2">Binds 2 magnesium ions per subunit.</text>
</comment>
<comment type="similarity">
    <text evidence="2">Belongs to the UPP synthase family.</text>
</comment>
<proteinExistence type="inferred from homology"/>
<feature type="binding site" evidence="2">
    <location>
        <position position="29"/>
    </location>
    <ligand>
        <name>substrate</name>
    </ligand>
</feature>
<feature type="binding site" evidence="2">
    <location>
        <begin position="198"/>
        <end position="200"/>
    </location>
    <ligand>
        <name>substrate</name>
    </ligand>
</feature>
<dbReference type="HAMAP" id="MF_01139">
    <property type="entry name" value="ISPT"/>
    <property type="match status" value="1"/>
</dbReference>
<feature type="binding site" evidence="2">
    <location>
        <position position="24"/>
    </location>
    <ligand>
        <name>Mg(2+)</name>
        <dbReference type="ChEBI" id="CHEBI:18420"/>
    </ligand>
</feature>
<feature type="binding site" evidence="2">
    <location>
        <begin position="69"/>
        <end position="71"/>
    </location>
    <ligand>
        <name>substrate</name>
    </ligand>
</feature>
<dbReference type="Proteomes" id="UP000478417">
    <property type="component" value="Unassembled WGS sequence"/>
</dbReference>
<feature type="active site" description="Proton acceptor" evidence="2">
    <location>
        <position position="72"/>
    </location>
</feature>
<dbReference type="GO" id="GO:0000287">
    <property type="term" value="F:magnesium ion binding"/>
    <property type="evidence" value="ECO:0007669"/>
    <property type="project" value="UniProtKB-UniRule"/>
</dbReference>
<feature type="binding site" evidence="2">
    <location>
        <position position="41"/>
    </location>
    <ligand>
        <name>substrate</name>
    </ligand>
</feature>
<keyword evidence="1 2" id="KW-0808">Transferase</keyword>
<dbReference type="RefSeq" id="WP_163965186.1">
    <property type="nucleotide sequence ID" value="NZ_JAAGNX010000002.1"/>
</dbReference>
<protein>
    <recommendedName>
        <fullName evidence="2">Isoprenyl transferase</fullName>
        <ecNumber evidence="2">2.5.1.-</ecNumber>
    </recommendedName>
</protein>
<gene>
    <name evidence="3" type="primary">uppS</name>
    <name evidence="3" type="ORF">G0Q06_09850</name>
</gene>
<feature type="binding site" evidence="2">
    <location>
        <position position="211"/>
    </location>
    <ligand>
        <name>Mg(2+)</name>
        <dbReference type="ChEBI" id="CHEBI:18420"/>
    </ligand>
</feature>
<reference evidence="3 4" key="1">
    <citation type="submission" date="2020-02" db="EMBL/GenBank/DDBJ databases">
        <title>Albibacoteraceae fam. nov., the first described family within the subdivision 4 Verrucomicrobia.</title>
        <authorList>
            <person name="Xi F."/>
        </authorList>
    </citation>
    <scope>NUCLEOTIDE SEQUENCE [LARGE SCALE GENOMIC DNA]</scope>
    <source>
        <strain evidence="3 4">CK1056</strain>
    </source>
</reference>
<dbReference type="EC" id="2.5.1.-" evidence="2"/>
<dbReference type="Gene3D" id="3.40.1180.10">
    <property type="entry name" value="Decaprenyl diphosphate synthase-like"/>
    <property type="match status" value="1"/>
</dbReference>